<keyword evidence="9 14" id="KW-0106">Calcium</keyword>
<evidence type="ECO:0000313" key="18">
    <source>
        <dbReference type="EMBL" id="CAF0742749.1"/>
    </source>
</evidence>
<organism evidence="18 19">
    <name type="scientific">Brachionus calyciflorus</name>
    <dbReference type="NCBI Taxonomy" id="104777"/>
    <lineage>
        <taxon>Eukaryota</taxon>
        <taxon>Metazoa</taxon>
        <taxon>Spiralia</taxon>
        <taxon>Gnathifera</taxon>
        <taxon>Rotifera</taxon>
        <taxon>Eurotatoria</taxon>
        <taxon>Monogononta</taxon>
        <taxon>Pseudotrocha</taxon>
        <taxon>Ploima</taxon>
        <taxon>Brachionidae</taxon>
        <taxon>Brachionus</taxon>
    </lineage>
</organism>
<dbReference type="OrthoDB" id="10020961at2759"/>
<dbReference type="SMART" id="SM00173">
    <property type="entry name" value="RAS"/>
    <property type="match status" value="1"/>
</dbReference>
<evidence type="ECO:0000256" key="12">
    <source>
        <dbReference type="ARBA" id="ARBA00023134"/>
    </source>
</evidence>
<evidence type="ECO:0000256" key="11">
    <source>
        <dbReference type="ARBA" id="ARBA00023128"/>
    </source>
</evidence>
<evidence type="ECO:0000256" key="7">
    <source>
        <dbReference type="ARBA" id="ARBA00022787"/>
    </source>
</evidence>
<protein>
    <recommendedName>
        <fullName evidence="14">Mitochondrial Rho GTPase</fullName>
        <ecNumber evidence="14">3.6.5.-</ecNumber>
    </recommendedName>
</protein>
<evidence type="ECO:0000256" key="6">
    <source>
        <dbReference type="ARBA" id="ARBA00022741"/>
    </source>
</evidence>
<evidence type="ECO:0000256" key="15">
    <source>
        <dbReference type="SAM" id="Phobius"/>
    </source>
</evidence>
<dbReference type="InterPro" id="IPR027417">
    <property type="entry name" value="P-loop_NTPase"/>
</dbReference>
<proteinExistence type="inferred from homology"/>
<dbReference type="PRINTS" id="PR00449">
    <property type="entry name" value="RASTRNSFRMNG"/>
</dbReference>
<dbReference type="Gene3D" id="1.10.238.10">
    <property type="entry name" value="EF-hand"/>
    <property type="match status" value="2"/>
</dbReference>
<keyword evidence="13 14" id="KW-0472">Membrane</keyword>
<dbReference type="Pfam" id="PF00071">
    <property type="entry name" value="Ras"/>
    <property type="match status" value="1"/>
</dbReference>
<feature type="domain" description="Miro" evidence="17">
    <location>
        <begin position="5"/>
        <end position="192"/>
    </location>
</feature>
<dbReference type="InterPro" id="IPR020860">
    <property type="entry name" value="MIRO_dom"/>
</dbReference>
<dbReference type="SUPFAM" id="SSF47473">
    <property type="entry name" value="EF-hand"/>
    <property type="match status" value="1"/>
</dbReference>
<dbReference type="EC" id="3.6.5.-" evidence="14"/>
<feature type="domain" description="EF-hand" evidence="16">
    <location>
        <begin position="327"/>
        <end position="362"/>
    </location>
</feature>
<evidence type="ECO:0000256" key="5">
    <source>
        <dbReference type="ARBA" id="ARBA00022737"/>
    </source>
</evidence>
<dbReference type="EMBL" id="CAJNOC010000310">
    <property type="protein sequence ID" value="CAF0742749.1"/>
    <property type="molecule type" value="Genomic_DNA"/>
</dbReference>
<dbReference type="InterPro" id="IPR013567">
    <property type="entry name" value="EF_hand_assoc_2"/>
</dbReference>
<dbReference type="SMART" id="SM00175">
    <property type="entry name" value="RAB"/>
    <property type="match status" value="1"/>
</dbReference>
<keyword evidence="12 14" id="KW-0342">GTP-binding</keyword>
<dbReference type="PROSITE" id="PS51419">
    <property type="entry name" value="RAB"/>
    <property type="match status" value="1"/>
</dbReference>
<keyword evidence="7 14" id="KW-1000">Mitochondrion outer membrane</keyword>
<evidence type="ECO:0000256" key="10">
    <source>
        <dbReference type="ARBA" id="ARBA00022989"/>
    </source>
</evidence>
<dbReference type="PROSITE" id="PS50222">
    <property type="entry name" value="EF_HAND_2"/>
    <property type="match status" value="1"/>
</dbReference>
<dbReference type="GO" id="GO:0007005">
    <property type="term" value="P:mitochondrion organization"/>
    <property type="evidence" value="ECO:0007669"/>
    <property type="project" value="InterPro"/>
</dbReference>
<dbReference type="GO" id="GO:0003924">
    <property type="term" value="F:GTPase activity"/>
    <property type="evidence" value="ECO:0007669"/>
    <property type="project" value="InterPro"/>
</dbReference>
<dbReference type="SMART" id="SM00174">
    <property type="entry name" value="RHO"/>
    <property type="match status" value="1"/>
</dbReference>
<dbReference type="InterPro" id="IPR018247">
    <property type="entry name" value="EF_Hand_1_Ca_BS"/>
</dbReference>
<accession>A0A813NU43</accession>
<dbReference type="SMART" id="SM00054">
    <property type="entry name" value="EFh"/>
    <property type="match status" value="2"/>
</dbReference>
<dbReference type="PANTHER" id="PTHR46819">
    <property type="entry name" value="EF-HAND CALCIUM-BINDING DOMAIN-CONTAINING PROTEIN 7"/>
    <property type="match status" value="1"/>
</dbReference>
<dbReference type="PROSITE" id="PS00018">
    <property type="entry name" value="EF_HAND_1"/>
    <property type="match status" value="2"/>
</dbReference>
<evidence type="ECO:0000256" key="13">
    <source>
        <dbReference type="ARBA" id="ARBA00023136"/>
    </source>
</evidence>
<evidence type="ECO:0000259" key="17">
    <source>
        <dbReference type="PROSITE" id="PS51423"/>
    </source>
</evidence>
<dbReference type="FunFam" id="1.10.238.10:FF:000011">
    <property type="entry name" value="Mitochondrial Rho GTPase"/>
    <property type="match status" value="1"/>
</dbReference>
<dbReference type="PANTHER" id="PTHR46819:SF1">
    <property type="entry name" value="EF-HAND CALCIUM-BINDING DOMAIN-CONTAINING PROTEIN 7"/>
    <property type="match status" value="1"/>
</dbReference>
<keyword evidence="6 14" id="KW-0547">Nucleotide-binding</keyword>
<dbReference type="Pfam" id="PF08356">
    <property type="entry name" value="EF_assoc_2"/>
    <property type="match status" value="1"/>
</dbReference>
<dbReference type="InterPro" id="IPR002048">
    <property type="entry name" value="EF_hand_dom"/>
</dbReference>
<sequence>MSKELKEVRILILGESGVGKTSLILSLVSEQFMDDNLDPSFELPAKLEPITIPAEVTLEKIPGVIIDFSFREQTEQDLINEIEKASVICLVYSIENETSKEKLISYWMPKIQEIEDSLLSQSFTEQIPSKRPIVLVGNKTDTNLDRNNPTQDSLITQLIRSNSQIETCIMCSAKTLKNVPEVFYYAQKSVLYPTSPVYDVDRKQLTQLAIKCFTRIFKLCDMDNDGRLNDNELNEFQLKCFGIRLNSNSLQEVKTLLNSNNENLIENEITLKGFLYLQMLFFKKGRHETSWTVLKKFGYDKNLSLSREFSTLNLKVPESCSVELSQKCFEFLQFLFKKYDKDKDGCLNKEELNELFSVCPIMPWGKDVHNTIETDSKGNITYCGFLSQWILTTYFDLKTSFELLAYLGYNNYYDENQNSAFVVSRPKDIDITKKQTFRNVFLCYVYGRKKCGKTAFLQGLLGRDLQYQATINPDDITRWSCNLVQFQNIEKYLILKEINASDLDMHEAYPPDVVILMYDVTDPNSFSFIADIFLSIYKDRPIPCILVGTKSDQTEIVQKYPLTVEKFAEFYRLPPPQYFSASTNLLHSCDIFQKIVAVAFYPKMYPMRSQIWSFFQKLGAAAQAATSHGKKTRPETTNNSSNLSIFNPLYLFSKGTDKKMRPKSTIDPDSMLLRYTFLTATCLTMAFLLFKMIKKR</sequence>
<dbReference type="PROSITE" id="PS51421">
    <property type="entry name" value="RAS"/>
    <property type="match status" value="1"/>
</dbReference>
<keyword evidence="8 14" id="KW-0378">Hydrolase</keyword>
<evidence type="ECO:0000256" key="9">
    <source>
        <dbReference type="ARBA" id="ARBA00022837"/>
    </source>
</evidence>
<dbReference type="InterPro" id="IPR001806">
    <property type="entry name" value="Small_GTPase"/>
</dbReference>
<gene>
    <name evidence="18" type="ORF">OXX778_LOCUS3482</name>
</gene>
<dbReference type="InterPro" id="IPR011992">
    <property type="entry name" value="EF-hand-dom_pair"/>
</dbReference>
<dbReference type="PROSITE" id="PS51423">
    <property type="entry name" value="MIRO"/>
    <property type="match status" value="1"/>
</dbReference>
<evidence type="ECO:0000256" key="2">
    <source>
        <dbReference type="ARBA" id="ARBA00007981"/>
    </source>
</evidence>
<comment type="caution">
    <text evidence="18">The sequence shown here is derived from an EMBL/GenBank/DDBJ whole genome shotgun (WGS) entry which is preliminary data.</text>
</comment>
<evidence type="ECO:0000256" key="8">
    <source>
        <dbReference type="ARBA" id="ARBA00022801"/>
    </source>
</evidence>
<keyword evidence="5" id="KW-0677">Repeat</keyword>
<comment type="subcellular location">
    <subcellularLocation>
        <location evidence="1 14">Mitochondrion outer membrane</location>
        <topology evidence="1 14">Single-pass type IV membrane protein</topology>
    </subcellularLocation>
</comment>
<feature type="transmembrane region" description="Helical" evidence="15">
    <location>
        <begin position="672"/>
        <end position="690"/>
    </location>
</feature>
<comment type="similarity">
    <text evidence="2 14">Belongs to the mitochondrial Rho GTPase family.</text>
</comment>
<dbReference type="Gene3D" id="3.40.50.300">
    <property type="entry name" value="P-loop containing nucleotide triphosphate hydrolases"/>
    <property type="match status" value="2"/>
</dbReference>
<dbReference type="GO" id="GO:0005741">
    <property type="term" value="C:mitochondrial outer membrane"/>
    <property type="evidence" value="ECO:0007669"/>
    <property type="project" value="UniProtKB-SubCell"/>
</dbReference>
<evidence type="ECO:0000256" key="14">
    <source>
        <dbReference type="PIRNR" id="PIRNR037488"/>
    </source>
</evidence>
<dbReference type="Proteomes" id="UP000663879">
    <property type="component" value="Unassembled WGS sequence"/>
</dbReference>
<keyword evidence="4" id="KW-0479">Metal-binding</keyword>
<evidence type="ECO:0000256" key="1">
    <source>
        <dbReference type="ARBA" id="ARBA00004200"/>
    </source>
</evidence>
<evidence type="ECO:0000313" key="19">
    <source>
        <dbReference type="Proteomes" id="UP000663879"/>
    </source>
</evidence>
<dbReference type="Pfam" id="PF08355">
    <property type="entry name" value="EF_assoc_1"/>
    <property type="match status" value="1"/>
</dbReference>
<keyword evidence="10 15" id="KW-1133">Transmembrane helix</keyword>
<dbReference type="AlphaFoldDB" id="A0A813NU43"/>
<dbReference type="InterPro" id="IPR052266">
    <property type="entry name" value="Miro-EF-hand_domain"/>
</dbReference>
<keyword evidence="19" id="KW-1185">Reference proteome</keyword>
<dbReference type="SUPFAM" id="SSF52540">
    <property type="entry name" value="P-loop containing nucleoside triphosphate hydrolases"/>
    <property type="match status" value="2"/>
</dbReference>
<reference evidence="18" key="1">
    <citation type="submission" date="2021-02" db="EMBL/GenBank/DDBJ databases">
        <authorList>
            <person name="Nowell W R."/>
        </authorList>
    </citation>
    <scope>NUCLEOTIDE SEQUENCE</scope>
    <source>
        <strain evidence="18">Ploen Becks lab</strain>
    </source>
</reference>
<evidence type="ECO:0000256" key="3">
    <source>
        <dbReference type="ARBA" id="ARBA00022692"/>
    </source>
</evidence>
<name>A0A813NU43_9BILA</name>
<keyword evidence="3 15" id="KW-0812">Transmembrane</keyword>
<evidence type="ECO:0000259" key="16">
    <source>
        <dbReference type="PROSITE" id="PS50222"/>
    </source>
</evidence>
<dbReference type="GO" id="GO:0005509">
    <property type="term" value="F:calcium ion binding"/>
    <property type="evidence" value="ECO:0007669"/>
    <property type="project" value="InterPro"/>
</dbReference>
<keyword evidence="11 14" id="KW-0496">Mitochondrion</keyword>
<comment type="function">
    <text evidence="14">Mitochondrial GTPase involved in mitochondrial trafficking. Probably involved in control of anterograde transport of mitochondria and their subcellular distribution.</text>
</comment>
<dbReference type="InterPro" id="IPR013566">
    <property type="entry name" value="EF_hand_assoc_1"/>
</dbReference>
<dbReference type="FunFam" id="3.40.50.300:FF:000170">
    <property type="entry name" value="Mitochondrial Rho GTPase"/>
    <property type="match status" value="1"/>
</dbReference>
<dbReference type="GO" id="GO:0005525">
    <property type="term" value="F:GTP binding"/>
    <property type="evidence" value="ECO:0007669"/>
    <property type="project" value="UniProtKB-KW"/>
</dbReference>
<dbReference type="InterPro" id="IPR021181">
    <property type="entry name" value="Miro"/>
</dbReference>
<evidence type="ECO:0000256" key="4">
    <source>
        <dbReference type="ARBA" id="ARBA00022723"/>
    </source>
</evidence>
<dbReference type="PIRSF" id="PIRSF037488">
    <property type="entry name" value="Mt_Rho_GTPase"/>
    <property type="match status" value="1"/>
</dbReference>